<accession>Q1V0L2</accession>
<evidence type="ECO:0000256" key="4">
    <source>
        <dbReference type="ARBA" id="ARBA00022679"/>
    </source>
</evidence>
<evidence type="ECO:0000256" key="5">
    <source>
        <dbReference type="ARBA" id="ARBA00022741"/>
    </source>
</evidence>
<gene>
    <name evidence="10" type="primary">ispE</name>
    <name evidence="13" type="ORF">PU1002_05826</name>
</gene>
<dbReference type="GO" id="GO:0005524">
    <property type="term" value="F:ATP binding"/>
    <property type="evidence" value="ECO:0007669"/>
    <property type="project" value="UniProtKB-UniRule"/>
</dbReference>
<dbReference type="InterPro" id="IPR004424">
    <property type="entry name" value="IspE"/>
</dbReference>
<comment type="similarity">
    <text evidence="1 10">Belongs to the GHMP kinase family. IspE subfamily.</text>
</comment>
<dbReference type="Pfam" id="PF08544">
    <property type="entry name" value="GHMP_kinases_C"/>
    <property type="match status" value="1"/>
</dbReference>
<name>Q1V0L2_PELU1</name>
<comment type="caution">
    <text evidence="13">The sequence shown here is derived from an EMBL/GenBank/DDBJ whole genome shotgun (WGS) entry which is preliminary data.</text>
</comment>
<evidence type="ECO:0000256" key="9">
    <source>
        <dbReference type="ARBA" id="ARBA00032554"/>
    </source>
</evidence>
<dbReference type="SUPFAM" id="SSF55060">
    <property type="entry name" value="GHMP Kinase, C-terminal domain"/>
    <property type="match status" value="1"/>
</dbReference>
<comment type="caution">
    <text evidence="10">Lacks conserved residue(s) required for the propagation of feature annotation.</text>
</comment>
<dbReference type="HOGENOM" id="CLU_053057_2_0_5"/>
<keyword evidence="8 10" id="KW-0414">Isoprene biosynthesis</keyword>
<dbReference type="InterPro" id="IPR014721">
    <property type="entry name" value="Ribsml_uS5_D2-typ_fold_subgr"/>
</dbReference>
<proteinExistence type="inferred from homology"/>
<dbReference type="InterPro" id="IPR036554">
    <property type="entry name" value="GHMP_kinase_C_sf"/>
</dbReference>
<organism evidence="13 14">
    <name type="scientific">Pelagibacter ubique (strain HTCC1002)</name>
    <dbReference type="NCBI Taxonomy" id="314261"/>
    <lineage>
        <taxon>Bacteria</taxon>
        <taxon>Pseudomonadati</taxon>
        <taxon>Pseudomonadota</taxon>
        <taxon>Alphaproteobacteria</taxon>
        <taxon>Candidatus Pelagibacterales</taxon>
        <taxon>Candidatus Pelagibacteraceae</taxon>
        <taxon>Candidatus Pelagibacter</taxon>
    </lineage>
</organism>
<dbReference type="Gene3D" id="3.30.230.10">
    <property type="match status" value="1"/>
</dbReference>
<reference evidence="13 14" key="1">
    <citation type="submission" date="2006-04" db="EMBL/GenBank/DDBJ databases">
        <authorList>
            <person name="Giovannoni S.J."/>
            <person name="Cho J.-C."/>
            <person name="Ferriera S."/>
            <person name="Johnson J."/>
            <person name="Kravitz S."/>
            <person name="Halpern A."/>
            <person name="Remington K."/>
            <person name="Beeson K."/>
            <person name="Tran B."/>
            <person name="Rogers Y.-H."/>
            <person name="Friedman R."/>
            <person name="Venter J.C."/>
        </authorList>
    </citation>
    <scope>NUCLEOTIDE SEQUENCE [LARGE SCALE GENOMIC DNA]</scope>
    <source>
        <strain evidence="13 14">HTCC1002</strain>
    </source>
</reference>
<dbReference type="PANTHER" id="PTHR43527:SF2">
    <property type="entry name" value="4-DIPHOSPHOCYTIDYL-2-C-METHYL-D-ERYTHRITOL KINASE, CHLOROPLASTIC"/>
    <property type="match status" value="1"/>
</dbReference>
<keyword evidence="6 10" id="KW-0418">Kinase</keyword>
<comment type="catalytic activity">
    <reaction evidence="10">
        <text>4-CDP-2-C-methyl-D-erythritol + ATP = 4-CDP-2-C-methyl-D-erythritol 2-phosphate + ADP + H(+)</text>
        <dbReference type="Rhea" id="RHEA:18437"/>
        <dbReference type="ChEBI" id="CHEBI:15378"/>
        <dbReference type="ChEBI" id="CHEBI:30616"/>
        <dbReference type="ChEBI" id="CHEBI:57823"/>
        <dbReference type="ChEBI" id="CHEBI:57919"/>
        <dbReference type="ChEBI" id="CHEBI:456216"/>
        <dbReference type="EC" id="2.7.1.148"/>
    </reaction>
</comment>
<dbReference type="GO" id="GO:0016114">
    <property type="term" value="P:terpenoid biosynthetic process"/>
    <property type="evidence" value="ECO:0007669"/>
    <property type="project" value="InterPro"/>
</dbReference>
<dbReference type="PIRSF" id="PIRSF010376">
    <property type="entry name" value="IspE"/>
    <property type="match status" value="1"/>
</dbReference>
<keyword evidence="5 10" id="KW-0547">Nucleotide-binding</keyword>
<protein>
    <recommendedName>
        <fullName evidence="3 10">4-diphosphocytidyl-2-C-methyl-D-erythritol kinase</fullName>
        <shortName evidence="10">CMK</shortName>
        <ecNumber evidence="2 10">2.7.1.148</ecNumber>
    </recommendedName>
    <alternativeName>
        <fullName evidence="9 10">4-(cytidine-5'-diphospho)-2-C-methyl-D-erythritol kinase</fullName>
    </alternativeName>
</protein>
<evidence type="ECO:0000259" key="11">
    <source>
        <dbReference type="Pfam" id="PF00288"/>
    </source>
</evidence>
<dbReference type="InterPro" id="IPR006204">
    <property type="entry name" value="GHMP_kinase_N_dom"/>
</dbReference>
<dbReference type="RefSeq" id="WP_006997803.1">
    <property type="nucleotide sequence ID" value="NZ_CH724130.1"/>
</dbReference>
<evidence type="ECO:0000256" key="3">
    <source>
        <dbReference type="ARBA" id="ARBA00017473"/>
    </source>
</evidence>
<feature type="domain" description="GHMP kinase N-terminal" evidence="11">
    <location>
        <begin position="67"/>
        <end position="139"/>
    </location>
</feature>
<sequence>MNSFKIKSYAKINLALNVTGKKSKLHNIESLISFIDLHDSITITESNTKQHKINFIGRFSKNISKINTISKLLKILDNKKLLNNKKFEIKVIKNIPQKAGMGGGSMNAASLLNFFIEKKLIKIKKNDSKKISNEIGSDVILGIKPSLAILLSNGDIKKFKNKIKFHILITKPNFGCSTKYIYSKVNSFSKPQFNPPKQKLFEAKYLKNLDNDLEKVALNKYPELKRIKSYLNGLPNTLFVRMSGSGSSIVAYFHSKKACKKACSQYKQKFNNHWCIESKTI</sequence>
<comment type="pathway">
    <text evidence="10">Isoprenoid biosynthesis; isopentenyl diphosphate biosynthesis via DXP pathway; isopentenyl diphosphate from 1-deoxy-D-xylulose 5-phosphate: step 3/6.</text>
</comment>
<comment type="function">
    <text evidence="10">Catalyzes the phosphorylation of the position 2 hydroxy group of 4-diphosphocytidyl-2C-methyl-D-erythritol.</text>
</comment>
<dbReference type="HAMAP" id="MF_00061">
    <property type="entry name" value="IspE"/>
    <property type="match status" value="1"/>
</dbReference>
<dbReference type="Gene3D" id="3.30.70.890">
    <property type="entry name" value="GHMP kinase, C-terminal domain"/>
    <property type="match status" value="1"/>
</dbReference>
<dbReference type="Pfam" id="PF00288">
    <property type="entry name" value="GHMP_kinases_N"/>
    <property type="match status" value="1"/>
</dbReference>
<feature type="active site" evidence="10">
    <location>
        <position position="11"/>
    </location>
</feature>
<evidence type="ECO:0000313" key="14">
    <source>
        <dbReference type="Proteomes" id="UP000005306"/>
    </source>
</evidence>
<evidence type="ECO:0000256" key="1">
    <source>
        <dbReference type="ARBA" id="ARBA00009684"/>
    </source>
</evidence>
<dbReference type="UniPathway" id="UPA00056">
    <property type="reaction ID" value="UER00094"/>
</dbReference>
<dbReference type="PANTHER" id="PTHR43527">
    <property type="entry name" value="4-DIPHOSPHOCYTIDYL-2-C-METHYL-D-ERYTHRITOL KINASE, CHLOROPLASTIC"/>
    <property type="match status" value="1"/>
</dbReference>
<dbReference type="GO" id="GO:0019288">
    <property type="term" value="P:isopentenyl diphosphate biosynthetic process, methylerythritol 4-phosphate pathway"/>
    <property type="evidence" value="ECO:0007669"/>
    <property type="project" value="UniProtKB-UniRule"/>
</dbReference>
<dbReference type="EC" id="2.7.1.148" evidence="2 10"/>
<keyword evidence="7 10" id="KW-0067">ATP-binding</keyword>
<keyword evidence="4 10" id="KW-0808">Transferase</keyword>
<evidence type="ECO:0000259" key="12">
    <source>
        <dbReference type="Pfam" id="PF08544"/>
    </source>
</evidence>
<evidence type="ECO:0000256" key="8">
    <source>
        <dbReference type="ARBA" id="ARBA00023229"/>
    </source>
</evidence>
<dbReference type="EMBL" id="AAPV01000001">
    <property type="protein sequence ID" value="EAS85216.1"/>
    <property type="molecule type" value="Genomic_DNA"/>
</dbReference>
<dbReference type="SUPFAM" id="SSF54211">
    <property type="entry name" value="Ribosomal protein S5 domain 2-like"/>
    <property type="match status" value="1"/>
</dbReference>
<dbReference type="Proteomes" id="UP000005306">
    <property type="component" value="Unassembled WGS sequence"/>
</dbReference>
<feature type="domain" description="GHMP kinase C-terminal" evidence="12">
    <location>
        <begin position="208"/>
        <end position="271"/>
    </location>
</feature>
<dbReference type="GO" id="GO:0050515">
    <property type="term" value="F:4-(cytidine 5'-diphospho)-2-C-methyl-D-erythritol kinase activity"/>
    <property type="evidence" value="ECO:0007669"/>
    <property type="project" value="UniProtKB-UniRule"/>
</dbReference>
<dbReference type="InterPro" id="IPR013750">
    <property type="entry name" value="GHMP_kinase_C_dom"/>
</dbReference>
<evidence type="ECO:0000256" key="10">
    <source>
        <dbReference type="HAMAP-Rule" id="MF_00061"/>
    </source>
</evidence>
<evidence type="ECO:0000256" key="2">
    <source>
        <dbReference type="ARBA" id="ARBA00012052"/>
    </source>
</evidence>
<evidence type="ECO:0000313" key="13">
    <source>
        <dbReference type="EMBL" id="EAS85216.1"/>
    </source>
</evidence>
<dbReference type="AlphaFoldDB" id="Q1V0L2"/>
<evidence type="ECO:0000256" key="6">
    <source>
        <dbReference type="ARBA" id="ARBA00022777"/>
    </source>
</evidence>
<dbReference type="InterPro" id="IPR020568">
    <property type="entry name" value="Ribosomal_Su5_D2-typ_SF"/>
</dbReference>
<feature type="active site" evidence="10">
    <location>
        <position position="138"/>
    </location>
</feature>
<evidence type="ECO:0000256" key="7">
    <source>
        <dbReference type="ARBA" id="ARBA00022840"/>
    </source>
</evidence>